<evidence type="ECO:0000256" key="3">
    <source>
        <dbReference type="ARBA" id="ARBA00022771"/>
    </source>
</evidence>
<keyword evidence="5" id="KW-0805">Transcription regulation</keyword>
<comment type="similarity">
    <text evidence="1">Belongs to the VEFS (VRN2-EMF2-FIS2-SU(Z)12) family.</text>
</comment>
<protein>
    <recommendedName>
        <fullName evidence="8">Polycomb protein VEFS-Box domain-containing protein</fullName>
    </recommendedName>
</protein>
<feature type="domain" description="Polycomb protein VEFS-Box" evidence="8">
    <location>
        <begin position="138"/>
        <end position="207"/>
    </location>
</feature>
<sequence length="285" mass="32290">MSTNGSSSITGLSEEAESFKSLFLAPSLMAMSKLVDPRPPIFLLRNLKLPKNPPPLPKKTNPVPIFHLLHPPYVTSFPSSTCPFCPLPLPSPSKFLHHLSTHHCFMTCYLTDNTLHYVVTRGERKGGIKPFFPPTPPKRWYSSQSSLLPITSHPYPDSDDESDPASFAQTEAASNINEFVDVTPSEKRHMISRNSVFDKPEVVSDREFVRLWLEEVGDGEGEEGEILKECLNLWDNGLIPGKGLVVAMERWREGKRRREEREKEMEDDEDGKTTKNNTKAKKRRC</sequence>
<keyword evidence="2" id="KW-0479">Metal-binding</keyword>
<dbReference type="InterPro" id="IPR019135">
    <property type="entry name" value="Polycomb_protein_VEFS-Box"/>
</dbReference>
<keyword evidence="6" id="KW-0804">Transcription</keyword>
<comment type="caution">
    <text evidence="9">The sequence shown here is derived from an EMBL/GenBank/DDBJ whole genome shotgun (WGS) entry which is preliminary data.</text>
</comment>
<feature type="compositionally biased region" description="Basic and acidic residues" evidence="7">
    <location>
        <begin position="252"/>
        <end position="264"/>
    </location>
</feature>
<dbReference type="AlphaFoldDB" id="A0A9W7BLF8"/>
<proteinExistence type="inferred from homology"/>
<keyword evidence="4" id="KW-0862">Zinc</keyword>
<gene>
    <name evidence="9" type="ORF">TrVE_jg2699</name>
</gene>
<evidence type="ECO:0000256" key="1">
    <source>
        <dbReference type="ARBA" id="ARBA00007416"/>
    </source>
</evidence>
<accession>A0A9W7BLF8</accession>
<name>A0A9W7BLF8_9STRA</name>
<keyword evidence="10" id="KW-1185">Reference proteome</keyword>
<feature type="region of interest" description="Disordered" evidence="7">
    <location>
        <begin position="252"/>
        <end position="285"/>
    </location>
</feature>
<evidence type="ECO:0000259" key="8">
    <source>
        <dbReference type="Pfam" id="PF09733"/>
    </source>
</evidence>
<evidence type="ECO:0000256" key="6">
    <source>
        <dbReference type="ARBA" id="ARBA00023163"/>
    </source>
</evidence>
<evidence type="ECO:0000256" key="2">
    <source>
        <dbReference type="ARBA" id="ARBA00022723"/>
    </source>
</evidence>
<organism evidence="9 10">
    <name type="scientific">Triparma verrucosa</name>
    <dbReference type="NCBI Taxonomy" id="1606542"/>
    <lineage>
        <taxon>Eukaryota</taxon>
        <taxon>Sar</taxon>
        <taxon>Stramenopiles</taxon>
        <taxon>Ochrophyta</taxon>
        <taxon>Bolidophyceae</taxon>
        <taxon>Parmales</taxon>
        <taxon>Triparmaceae</taxon>
        <taxon>Triparma</taxon>
    </lineage>
</organism>
<reference evidence="10" key="1">
    <citation type="journal article" date="2023" name="Commun. Biol.">
        <title>Genome analysis of Parmales, the sister group of diatoms, reveals the evolutionary specialization of diatoms from phago-mixotrophs to photoautotrophs.</title>
        <authorList>
            <person name="Ban H."/>
            <person name="Sato S."/>
            <person name="Yoshikawa S."/>
            <person name="Yamada K."/>
            <person name="Nakamura Y."/>
            <person name="Ichinomiya M."/>
            <person name="Sato N."/>
            <person name="Blanc-Mathieu R."/>
            <person name="Endo H."/>
            <person name="Kuwata A."/>
            <person name="Ogata H."/>
        </authorList>
    </citation>
    <scope>NUCLEOTIDE SEQUENCE [LARGE SCALE GENOMIC DNA]</scope>
    <source>
        <strain evidence="10">NIES 3699</strain>
    </source>
</reference>
<keyword evidence="3" id="KW-0863">Zinc-finger</keyword>
<evidence type="ECO:0000313" key="10">
    <source>
        <dbReference type="Proteomes" id="UP001165160"/>
    </source>
</evidence>
<evidence type="ECO:0000256" key="7">
    <source>
        <dbReference type="SAM" id="MobiDB-lite"/>
    </source>
</evidence>
<dbReference type="GO" id="GO:0008270">
    <property type="term" value="F:zinc ion binding"/>
    <property type="evidence" value="ECO:0007669"/>
    <property type="project" value="UniProtKB-KW"/>
</dbReference>
<dbReference type="Proteomes" id="UP001165160">
    <property type="component" value="Unassembled WGS sequence"/>
</dbReference>
<evidence type="ECO:0000256" key="5">
    <source>
        <dbReference type="ARBA" id="ARBA00023015"/>
    </source>
</evidence>
<dbReference type="EMBL" id="BRXX01000101">
    <property type="protein sequence ID" value="GMH90060.1"/>
    <property type="molecule type" value="Genomic_DNA"/>
</dbReference>
<evidence type="ECO:0000313" key="9">
    <source>
        <dbReference type="EMBL" id="GMH90060.1"/>
    </source>
</evidence>
<dbReference type="Pfam" id="PF09733">
    <property type="entry name" value="VEFS-Box"/>
    <property type="match status" value="1"/>
</dbReference>
<evidence type="ECO:0000256" key="4">
    <source>
        <dbReference type="ARBA" id="ARBA00022833"/>
    </source>
</evidence>